<comment type="caution">
    <text evidence="1">The sequence shown here is derived from an EMBL/GenBank/DDBJ whole genome shotgun (WGS) entry which is preliminary data.</text>
</comment>
<protein>
    <submittedName>
        <fullName evidence="1">Uncharacterized protein</fullName>
    </submittedName>
</protein>
<evidence type="ECO:0000313" key="2">
    <source>
        <dbReference type="Proteomes" id="UP000290174"/>
    </source>
</evidence>
<evidence type="ECO:0000313" key="1">
    <source>
        <dbReference type="EMBL" id="RXG92685.1"/>
    </source>
</evidence>
<accession>A0A4Q0QKC3</accession>
<reference evidence="1 2" key="1">
    <citation type="submission" date="2018-11" db="EMBL/GenBank/DDBJ databases">
        <title>Bradyrhizobium sp. nov., isolated from effective nodules of peanut in China.</title>
        <authorList>
            <person name="Li Y."/>
        </authorList>
    </citation>
    <scope>NUCLEOTIDE SEQUENCE [LARGE SCALE GENOMIC DNA]</scope>
    <source>
        <strain evidence="1 2">CCBAU 51770</strain>
    </source>
</reference>
<gene>
    <name evidence="1" type="ORF">EAS61_23420</name>
</gene>
<dbReference type="AlphaFoldDB" id="A0A4Q0QKC3"/>
<dbReference type="EMBL" id="RKMK01000023">
    <property type="protein sequence ID" value="RXG92685.1"/>
    <property type="molecule type" value="Genomic_DNA"/>
</dbReference>
<proteinExistence type="predicted"/>
<sequence>MPREMQTIKNKTGGIEHIRTLRFVFLPPAGICPRRIMRPECGDTTQPALRPVGVVSFELNRLMKSEGRS</sequence>
<name>A0A4Q0QKC3_9BRAD</name>
<organism evidence="1 2">
    <name type="scientific">Bradyrhizobium zhanjiangense</name>
    <dbReference type="NCBI Taxonomy" id="1325107"/>
    <lineage>
        <taxon>Bacteria</taxon>
        <taxon>Pseudomonadati</taxon>
        <taxon>Pseudomonadota</taxon>
        <taxon>Alphaproteobacteria</taxon>
        <taxon>Hyphomicrobiales</taxon>
        <taxon>Nitrobacteraceae</taxon>
        <taxon>Bradyrhizobium</taxon>
    </lineage>
</organism>
<dbReference type="Proteomes" id="UP000290174">
    <property type="component" value="Unassembled WGS sequence"/>
</dbReference>